<comment type="subcellular location">
    <subcellularLocation>
        <location evidence="1">Golgi apparatus membrane</location>
        <topology evidence="1">Single-pass type II membrane protein</topology>
    </subcellularLocation>
</comment>
<keyword evidence="4" id="KW-0378">Hydrolase</keyword>
<feature type="compositionally biased region" description="Polar residues" evidence="9">
    <location>
        <begin position="49"/>
        <end position="63"/>
    </location>
</feature>
<dbReference type="Pfam" id="PF16317">
    <property type="entry name" value="Glyco_hydro_99"/>
    <property type="match status" value="1"/>
</dbReference>
<reference evidence="11" key="1">
    <citation type="journal article" date="2023" name="bioRxiv">
        <title>Scaffold-level genome assemblies of two parasitoid biocontrol wasps reveal the parthenogenesis mechanism and an associated novel virus.</title>
        <authorList>
            <person name="Inwood S."/>
            <person name="Skelly J."/>
            <person name="Guhlin J."/>
            <person name="Harrop T."/>
            <person name="Goldson S."/>
            <person name="Dearden P."/>
        </authorList>
    </citation>
    <scope>NUCLEOTIDE SEQUENCE</scope>
    <source>
        <strain evidence="11">Irish</strain>
        <tissue evidence="11">Whole body</tissue>
    </source>
</reference>
<dbReference type="GO" id="GO:0004559">
    <property type="term" value="F:alpha-mannosidase activity"/>
    <property type="evidence" value="ECO:0007669"/>
    <property type="project" value="TreeGrafter"/>
</dbReference>
<dbReference type="PANTHER" id="PTHR13572">
    <property type="entry name" value="ENDO-ALPHA-1,2-MANNOSIDASE"/>
    <property type="match status" value="1"/>
</dbReference>
<dbReference type="AlphaFoldDB" id="A0AA39FQJ0"/>
<name>A0AA39FQJ0_9HYME</name>
<comment type="similarity">
    <text evidence="2">Belongs to the glycosyl hydrolase 99 family.</text>
</comment>
<protein>
    <recommendedName>
        <fullName evidence="13">Glycoprotein endo-alpha-1,2-mannosidase</fullName>
    </recommendedName>
</protein>
<evidence type="ECO:0000256" key="2">
    <source>
        <dbReference type="ARBA" id="ARBA00009559"/>
    </source>
</evidence>
<evidence type="ECO:0000256" key="3">
    <source>
        <dbReference type="ARBA" id="ARBA00022692"/>
    </source>
</evidence>
<proteinExistence type="inferred from homology"/>
<evidence type="ECO:0000256" key="9">
    <source>
        <dbReference type="SAM" id="MobiDB-lite"/>
    </source>
</evidence>
<keyword evidence="7" id="KW-0333">Golgi apparatus</keyword>
<dbReference type="GO" id="GO:0000139">
    <property type="term" value="C:Golgi membrane"/>
    <property type="evidence" value="ECO:0007669"/>
    <property type="project" value="UniProtKB-SubCell"/>
</dbReference>
<evidence type="ECO:0000313" key="11">
    <source>
        <dbReference type="EMBL" id="KAK0173977.1"/>
    </source>
</evidence>
<dbReference type="InterPro" id="IPR026071">
    <property type="entry name" value="Glyco_Hydrolase_99"/>
</dbReference>
<evidence type="ECO:0000256" key="1">
    <source>
        <dbReference type="ARBA" id="ARBA00004323"/>
    </source>
</evidence>
<reference evidence="11" key="2">
    <citation type="submission" date="2023-03" db="EMBL/GenBank/DDBJ databases">
        <authorList>
            <person name="Inwood S.N."/>
            <person name="Skelly J.G."/>
            <person name="Guhlin J."/>
            <person name="Harrop T.W.R."/>
            <person name="Goldson S.G."/>
            <person name="Dearden P.K."/>
        </authorList>
    </citation>
    <scope>NUCLEOTIDE SEQUENCE</scope>
    <source>
        <strain evidence="11">Irish</strain>
        <tissue evidence="11">Whole body</tissue>
    </source>
</reference>
<dbReference type="CDD" id="cd11574">
    <property type="entry name" value="GH99"/>
    <property type="match status" value="1"/>
</dbReference>
<feature type="region of interest" description="Disordered" evidence="9">
    <location>
        <begin position="49"/>
        <end position="96"/>
    </location>
</feature>
<evidence type="ECO:0000256" key="4">
    <source>
        <dbReference type="ARBA" id="ARBA00022801"/>
    </source>
</evidence>
<gene>
    <name evidence="11" type="ORF">PV328_007104</name>
</gene>
<keyword evidence="3 10" id="KW-0812">Transmembrane</keyword>
<evidence type="ECO:0000256" key="6">
    <source>
        <dbReference type="ARBA" id="ARBA00022989"/>
    </source>
</evidence>
<sequence length="487" mass="56543">MLGSVTSTISLRKCFYLSVMVFVLSTLMAMVIIIKLSPLESVRCQSRGGTTPSIEWSSTSPGANININNRRIDNDSQSENTNNETAKETNDDNNIYHKKMRNNSNNLLNRMSKLSWKMRSKMKPLLMQNNTKQLDINYNIHIFYYPWYRSLSYDGEWRHWNHNYLPNWKKNDKRVFPDGSHRPPADIGANYYPSLGCYSSNDPQVIDRHMWQLREAGVGVLVVSWMPPTAPDSTDSLMADLLDAAHRYNLKIAPHIEPYPGRNPINLMEHISYLFNRYASHPALHRAARNNNGPLLPVVYIYDSYRFPSSAWWELLSERGNLTLRGSEIDAVYIGLLVESSHRSHIKKSRFDGFYTYFAVNDFSYGSTWKNWKDLNKFATQNGLLFVPCLGPGYIDTQVRPWNAENTRHRRHGQYYETAWRSAMSSGANIIAITSFNEWHEGTQIEPAKSVSNKDFTYLDYEPEGPDFYLNLTKWWVQQFTEKFNFL</sequence>
<evidence type="ECO:0000256" key="5">
    <source>
        <dbReference type="ARBA" id="ARBA00022968"/>
    </source>
</evidence>
<evidence type="ECO:0000256" key="8">
    <source>
        <dbReference type="ARBA" id="ARBA00023136"/>
    </source>
</evidence>
<feature type="transmembrane region" description="Helical" evidence="10">
    <location>
        <begin position="14"/>
        <end position="34"/>
    </location>
</feature>
<comment type="caution">
    <text evidence="11">The sequence shown here is derived from an EMBL/GenBank/DDBJ whole genome shotgun (WGS) entry which is preliminary data.</text>
</comment>
<dbReference type="Proteomes" id="UP001168990">
    <property type="component" value="Unassembled WGS sequence"/>
</dbReference>
<keyword evidence="5" id="KW-0735">Signal-anchor</keyword>
<keyword evidence="12" id="KW-1185">Reference proteome</keyword>
<keyword evidence="6 10" id="KW-1133">Transmembrane helix</keyword>
<evidence type="ECO:0000313" key="12">
    <source>
        <dbReference type="Proteomes" id="UP001168990"/>
    </source>
</evidence>
<accession>A0AA39FQJ0</accession>
<keyword evidence="8 10" id="KW-0472">Membrane</keyword>
<dbReference type="Gene3D" id="3.20.20.80">
    <property type="entry name" value="Glycosidases"/>
    <property type="match status" value="1"/>
</dbReference>
<organism evidence="11 12">
    <name type="scientific">Microctonus aethiopoides</name>
    <dbReference type="NCBI Taxonomy" id="144406"/>
    <lineage>
        <taxon>Eukaryota</taxon>
        <taxon>Metazoa</taxon>
        <taxon>Ecdysozoa</taxon>
        <taxon>Arthropoda</taxon>
        <taxon>Hexapoda</taxon>
        <taxon>Insecta</taxon>
        <taxon>Pterygota</taxon>
        <taxon>Neoptera</taxon>
        <taxon>Endopterygota</taxon>
        <taxon>Hymenoptera</taxon>
        <taxon>Apocrita</taxon>
        <taxon>Ichneumonoidea</taxon>
        <taxon>Braconidae</taxon>
        <taxon>Euphorinae</taxon>
        <taxon>Microctonus</taxon>
    </lineage>
</organism>
<evidence type="ECO:0000256" key="10">
    <source>
        <dbReference type="SAM" id="Phobius"/>
    </source>
</evidence>
<evidence type="ECO:0008006" key="13">
    <source>
        <dbReference type="Google" id="ProtNLM"/>
    </source>
</evidence>
<evidence type="ECO:0000256" key="7">
    <source>
        <dbReference type="ARBA" id="ARBA00023034"/>
    </source>
</evidence>
<dbReference type="PANTHER" id="PTHR13572:SF4">
    <property type="entry name" value="RE57134P"/>
    <property type="match status" value="1"/>
</dbReference>
<dbReference type="EMBL" id="JAQQBS010000002">
    <property type="protein sequence ID" value="KAK0173977.1"/>
    <property type="molecule type" value="Genomic_DNA"/>
</dbReference>